<dbReference type="PANTHER" id="PTHR30026:SF22">
    <property type="entry name" value="OUTER MEMBRANE EFFLUX PROTEIN"/>
    <property type="match status" value="1"/>
</dbReference>
<comment type="caution">
    <text evidence="10">The sequence shown here is derived from an EMBL/GenBank/DDBJ whole genome shotgun (WGS) entry which is preliminary data.</text>
</comment>
<dbReference type="SUPFAM" id="SSF56954">
    <property type="entry name" value="Outer membrane efflux proteins (OEP)"/>
    <property type="match status" value="1"/>
</dbReference>
<organism evidence="10 11">
    <name type="scientific">Endozoicomonas gorgoniicola</name>
    <dbReference type="NCBI Taxonomy" id="1234144"/>
    <lineage>
        <taxon>Bacteria</taxon>
        <taxon>Pseudomonadati</taxon>
        <taxon>Pseudomonadota</taxon>
        <taxon>Gammaproteobacteria</taxon>
        <taxon>Oceanospirillales</taxon>
        <taxon>Endozoicomonadaceae</taxon>
        <taxon>Endozoicomonas</taxon>
    </lineage>
</organism>
<protein>
    <submittedName>
        <fullName evidence="10">TolC family outer membrane protein</fullName>
    </submittedName>
</protein>
<accession>A0ABT3N007</accession>
<evidence type="ECO:0000256" key="4">
    <source>
        <dbReference type="ARBA" id="ARBA00022452"/>
    </source>
</evidence>
<comment type="similarity">
    <text evidence="2">Belongs to the outer membrane factor (OMF) (TC 1.B.17) family.</text>
</comment>
<feature type="chain" id="PRO_5047294276" evidence="9">
    <location>
        <begin position="24"/>
        <end position="434"/>
    </location>
</feature>
<dbReference type="EMBL" id="JAPFCC010000001">
    <property type="protein sequence ID" value="MCW7554947.1"/>
    <property type="molecule type" value="Genomic_DNA"/>
</dbReference>
<evidence type="ECO:0000256" key="7">
    <source>
        <dbReference type="ARBA" id="ARBA00023237"/>
    </source>
</evidence>
<dbReference type="InterPro" id="IPR010130">
    <property type="entry name" value="T1SS_OMP_TolC"/>
</dbReference>
<keyword evidence="6" id="KW-0472">Membrane</keyword>
<evidence type="ECO:0000256" key="5">
    <source>
        <dbReference type="ARBA" id="ARBA00022692"/>
    </source>
</evidence>
<keyword evidence="5" id="KW-0812">Transmembrane</keyword>
<evidence type="ECO:0000313" key="10">
    <source>
        <dbReference type="EMBL" id="MCW7554947.1"/>
    </source>
</evidence>
<keyword evidence="11" id="KW-1185">Reference proteome</keyword>
<keyword evidence="4" id="KW-1134">Transmembrane beta strand</keyword>
<evidence type="ECO:0000256" key="8">
    <source>
        <dbReference type="SAM" id="Coils"/>
    </source>
</evidence>
<feature type="signal peptide" evidence="9">
    <location>
        <begin position="1"/>
        <end position="23"/>
    </location>
</feature>
<dbReference type="Pfam" id="PF02321">
    <property type="entry name" value="OEP"/>
    <property type="match status" value="2"/>
</dbReference>
<keyword evidence="9" id="KW-0732">Signal</keyword>
<keyword evidence="3" id="KW-0813">Transport</keyword>
<evidence type="ECO:0000256" key="3">
    <source>
        <dbReference type="ARBA" id="ARBA00022448"/>
    </source>
</evidence>
<dbReference type="NCBIfam" id="TIGR01844">
    <property type="entry name" value="type_I_sec_TolC"/>
    <property type="match status" value="1"/>
</dbReference>
<sequence>MKMRVSLAAGVFLGCLSITTASSAETLQEVLNKALKANPQALASLNRYRAEMENADAVWGRYFPSVDITTGVGKQKRYVDGNTINDKMVTRKEASFSVKQNLFSGFNTKNSVDQARHKAKAELLRLKNTLQDVSLKIVDAYLKVLERRDMIDLSIENLKTHDVIFQQIQQRAQQGVARSSDLAQIEGRRARANANVINARNNLADAESEFMALVGSMPADLEQPGSWKLKMPESLEAALQSAVDSHPNALASAHEIKASQSQYESLKSSFYPTLDVELDQSWKKNVDGQTGRVRDAAAVLKLRYNLFRGGSDKARLDESAYRAEESRAQRDRVLRTLEETLRIAWAAYEFNMQQQKFLRLHEESSRESVEAYREQFNIGKRTLLDLLDSENELFQSSRSLTTAIYQEAFARYRVFAASGELMNVLEINMPAGWE</sequence>
<evidence type="ECO:0000313" key="11">
    <source>
        <dbReference type="Proteomes" id="UP001209854"/>
    </source>
</evidence>
<feature type="coiled-coil region" evidence="8">
    <location>
        <begin position="182"/>
        <end position="209"/>
    </location>
</feature>
<proteinExistence type="inferred from homology"/>
<dbReference type="PROSITE" id="PS51257">
    <property type="entry name" value="PROKAR_LIPOPROTEIN"/>
    <property type="match status" value="1"/>
</dbReference>
<dbReference type="InterPro" id="IPR051906">
    <property type="entry name" value="TolC-like"/>
</dbReference>
<evidence type="ECO:0000256" key="2">
    <source>
        <dbReference type="ARBA" id="ARBA00007613"/>
    </source>
</evidence>
<keyword evidence="7" id="KW-0998">Cell outer membrane</keyword>
<name>A0ABT3N007_9GAMM</name>
<gene>
    <name evidence="10" type="ORF">NX722_20455</name>
</gene>
<dbReference type="RefSeq" id="WP_262564704.1">
    <property type="nucleotide sequence ID" value="NZ_JAPFCC010000001.1"/>
</dbReference>
<evidence type="ECO:0000256" key="6">
    <source>
        <dbReference type="ARBA" id="ARBA00023136"/>
    </source>
</evidence>
<dbReference type="PANTHER" id="PTHR30026">
    <property type="entry name" value="OUTER MEMBRANE PROTEIN TOLC"/>
    <property type="match status" value="1"/>
</dbReference>
<dbReference type="Proteomes" id="UP001209854">
    <property type="component" value="Unassembled WGS sequence"/>
</dbReference>
<evidence type="ECO:0000256" key="9">
    <source>
        <dbReference type="SAM" id="SignalP"/>
    </source>
</evidence>
<dbReference type="InterPro" id="IPR003423">
    <property type="entry name" value="OMP_efflux"/>
</dbReference>
<dbReference type="Gene3D" id="1.20.1600.10">
    <property type="entry name" value="Outer membrane efflux proteins (OEP)"/>
    <property type="match status" value="1"/>
</dbReference>
<keyword evidence="8" id="KW-0175">Coiled coil</keyword>
<evidence type="ECO:0000256" key="1">
    <source>
        <dbReference type="ARBA" id="ARBA00004442"/>
    </source>
</evidence>
<reference evidence="10 11" key="1">
    <citation type="submission" date="2022-10" db="EMBL/GenBank/DDBJ databases">
        <title>High-quality genome sequences of two octocoral-associated bacteria, Endozoicomonas euniceicola EF212 and Endozoicomonas gorgoniicola PS125.</title>
        <authorList>
            <person name="Chiou Y.-J."/>
            <person name="Chen Y.-H."/>
        </authorList>
    </citation>
    <scope>NUCLEOTIDE SEQUENCE [LARGE SCALE GENOMIC DNA]</scope>
    <source>
        <strain evidence="10 11">PS125</strain>
    </source>
</reference>
<comment type="subcellular location">
    <subcellularLocation>
        <location evidence="1">Cell outer membrane</location>
    </subcellularLocation>
</comment>